<dbReference type="SUPFAM" id="SSF55031">
    <property type="entry name" value="Bacterial exopeptidase dimerisation domain"/>
    <property type="match status" value="1"/>
</dbReference>
<keyword evidence="7 11" id="KW-0862">Zinc</keyword>
<evidence type="ECO:0000256" key="5">
    <source>
        <dbReference type="ARBA" id="ARBA00022723"/>
    </source>
</evidence>
<dbReference type="NCBIfam" id="TIGR01882">
    <property type="entry name" value="peptidase-T"/>
    <property type="match status" value="1"/>
</dbReference>
<feature type="binding site" evidence="11">
    <location>
        <position position="139"/>
    </location>
    <ligand>
        <name>Zn(2+)</name>
        <dbReference type="ChEBI" id="CHEBI:29105"/>
        <label>1</label>
    </ligand>
</feature>
<dbReference type="InterPro" id="IPR002933">
    <property type="entry name" value="Peptidase_M20"/>
</dbReference>
<dbReference type="PROSITE" id="PS00759">
    <property type="entry name" value="ARGE_DAPE_CPG2_2"/>
    <property type="match status" value="1"/>
</dbReference>
<comment type="cofactor">
    <cofactor evidence="11">
        <name>Zn(2+)</name>
        <dbReference type="ChEBI" id="CHEBI:29105"/>
    </cofactor>
    <text evidence="11">Binds 2 Zn(2+) ions per subunit.</text>
</comment>
<dbReference type="SUPFAM" id="SSF53187">
    <property type="entry name" value="Zn-dependent exopeptidases"/>
    <property type="match status" value="1"/>
</dbReference>
<dbReference type="PIRSF" id="PIRSF037215">
    <property type="entry name" value="Peptidase_M20B"/>
    <property type="match status" value="1"/>
</dbReference>
<evidence type="ECO:0000256" key="3">
    <source>
        <dbReference type="ARBA" id="ARBA00022438"/>
    </source>
</evidence>
<keyword evidence="6 13" id="KW-0378">Hydrolase</keyword>
<feature type="active site" evidence="10">
    <location>
        <position position="79"/>
    </location>
</feature>
<proteinExistence type="inferred from homology"/>
<feature type="binding site" evidence="11">
    <location>
        <position position="139"/>
    </location>
    <ligand>
        <name>Zn(2+)</name>
        <dbReference type="ChEBI" id="CHEBI:29105"/>
        <label>2</label>
    </ligand>
</feature>
<dbReference type="CDD" id="cd03892">
    <property type="entry name" value="M20_peptT"/>
    <property type="match status" value="1"/>
</dbReference>
<evidence type="ECO:0000313" key="13">
    <source>
        <dbReference type="EMBL" id="MQN00973.1"/>
    </source>
</evidence>
<dbReference type="GO" id="GO:0006518">
    <property type="term" value="P:peptide metabolic process"/>
    <property type="evidence" value="ECO:0007669"/>
    <property type="project" value="InterPro"/>
</dbReference>
<dbReference type="PANTHER" id="PTHR42994:SF1">
    <property type="entry name" value="PEPTIDASE T"/>
    <property type="match status" value="1"/>
</dbReference>
<dbReference type="PROSITE" id="PS00758">
    <property type="entry name" value="ARGE_DAPE_CPG2_1"/>
    <property type="match status" value="1"/>
</dbReference>
<evidence type="ECO:0000256" key="1">
    <source>
        <dbReference type="ARBA" id="ARBA00000870"/>
    </source>
</evidence>
<organism evidence="13 14">
    <name type="scientific">Candidatus Weimeria bifida</name>
    <dbReference type="NCBI Taxonomy" id="2599074"/>
    <lineage>
        <taxon>Bacteria</taxon>
        <taxon>Bacillati</taxon>
        <taxon>Bacillota</taxon>
        <taxon>Clostridia</taxon>
        <taxon>Lachnospirales</taxon>
        <taxon>Lachnospiraceae</taxon>
        <taxon>Candidatus Weimeria</taxon>
    </lineage>
</organism>
<dbReference type="NCBIfam" id="NF003976">
    <property type="entry name" value="PRK05469.1"/>
    <property type="match status" value="1"/>
</dbReference>
<evidence type="ECO:0000256" key="4">
    <source>
        <dbReference type="ARBA" id="ARBA00022670"/>
    </source>
</evidence>
<evidence type="ECO:0000259" key="12">
    <source>
        <dbReference type="Pfam" id="PF07687"/>
    </source>
</evidence>
<keyword evidence="8" id="KW-0482">Metalloprotease</keyword>
<evidence type="ECO:0000256" key="11">
    <source>
        <dbReference type="PIRSR" id="PIRSR037215-2"/>
    </source>
</evidence>
<dbReference type="NCBIfam" id="NF009920">
    <property type="entry name" value="PRK13381.1"/>
    <property type="match status" value="1"/>
</dbReference>
<keyword evidence="5 11" id="KW-0479">Metal-binding</keyword>
<feature type="active site" description="Proton acceptor" evidence="10">
    <location>
        <position position="172"/>
    </location>
</feature>
<comment type="catalytic activity">
    <reaction evidence="1">
        <text>Release of the N-terminal residue from a tripeptide.</text>
        <dbReference type="EC" id="3.4.11.4"/>
    </reaction>
</comment>
<feature type="binding site" evidence="11">
    <location>
        <position position="377"/>
    </location>
    <ligand>
        <name>Zn(2+)</name>
        <dbReference type="ChEBI" id="CHEBI:29105"/>
        <label>2</label>
    </ligand>
</feature>
<dbReference type="InterPro" id="IPR001261">
    <property type="entry name" value="ArgE/DapE_CS"/>
</dbReference>
<evidence type="ECO:0000256" key="10">
    <source>
        <dbReference type="PIRSR" id="PIRSR037215-1"/>
    </source>
</evidence>
<protein>
    <recommendedName>
        <fullName evidence="9">Peptidase T</fullName>
        <ecNumber evidence="9">3.4.11.4</ecNumber>
    </recommendedName>
</protein>
<dbReference type="InterPro" id="IPR011650">
    <property type="entry name" value="Peptidase_M20_dimer"/>
</dbReference>
<dbReference type="InterPro" id="IPR036264">
    <property type="entry name" value="Bact_exopeptidase_dim_dom"/>
</dbReference>
<dbReference type="AlphaFoldDB" id="A0A6N7IXE5"/>
<dbReference type="GO" id="GO:0008237">
    <property type="term" value="F:metallopeptidase activity"/>
    <property type="evidence" value="ECO:0007669"/>
    <property type="project" value="UniProtKB-KW"/>
</dbReference>
<keyword evidence="4" id="KW-0645">Protease</keyword>
<dbReference type="GO" id="GO:0008270">
    <property type="term" value="F:zinc ion binding"/>
    <property type="evidence" value="ECO:0007669"/>
    <property type="project" value="InterPro"/>
</dbReference>
<evidence type="ECO:0000256" key="8">
    <source>
        <dbReference type="ARBA" id="ARBA00023049"/>
    </source>
</evidence>
<feature type="binding site" evidence="11">
    <location>
        <position position="173"/>
    </location>
    <ligand>
        <name>Zn(2+)</name>
        <dbReference type="ChEBI" id="CHEBI:29105"/>
        <label>2</label>
    </ligand>
</feature>
<keyword evidence="3 13" id="KW-0031">Aminopeptidase</keyword>
<dbReference type="Pfam" id="PF07687">
    <property type="entry name" value="M20_dimer"/>
    <property type="match status" value="1"/>
</dbReference>
<feature type="binding site" evidence="11">
    <location>
        <position position="195"/>
    </location>
    <ligand>
        <name>Zn(2+)</name>
        <dbReference type="ChEBI" id="CHEBI:29105"/>
        <label>1</label>
    </ligand>
</feature>
<reference evidence="13" key="1">
    <citation type="journal article" date="2020" name="Appl. Environ. Microbiol.">
        <title>Medium-Chain Fatty Acid Synthesis by 'Candidatus Weimeria bifida' gen. nov., sp. nov., and 'Candidatus Pseudoramibacter fermentans' sp. nov.</title>
        <authorList>
            <person name="Scarborough M.J."/>
            <person name="Myers K.S."/>
            <person name="Donohue T.J."/>
            <person name="Noguera D.R."/>
        </authorList>
    </citation>
    <scope>NUCLEOTIDE SEQUENCE</scope>
    <source>
        <strain evidence="13">LCO1.1</strain>
    </source>
</reference>
<dbReference type="GO" id="GO:0045148">
    <property type="term" value="F:tripeptide aminopeptidase activity"/>
    <property type="evidence" value="ECO:0007669"/>
    <property type="project" value="UniProtKB-UniRule"/>
</dbReference>
<evidence type="ECO:0000313" key="14">
    <source>
        <dbReference type="Proteomes" id="UP000460257"/>
    </source>
</evidence>
<evidence type="ECO:0000256" key="9">
    <source>
        <dbReference type="NCBIfam" id="TIGR01882"/>
    </source>
</evidence>
<sequence length="403" mass="44475">MTLLDRFFKYVSVWTTSEEGAKETPSTKRQLDLAAVLEKELKEIGVPEVSTEKGYVYGHLPASPEFAGKKAVAFISHMDTAPDFNGQNVHPQVFENYDGKDILLKGSGATLSTKDFPDLLDLKGRTLITTDGTSLLGADDKAGDAEIMTAVSEIISEKVPHGDIYIVFTPDEEIGKGPVHFSFEKCRADYGYTVDGDYEGEVAYENFNAASAKVTIKGKSVHPGEAKDIMKNAASIACEFQSLMPQAESPEHTEKREGFYYLTDIKGSCEKAELDYIIRDHDSESFKARKKFMTSAADLMNQRYGEGTADLTITDEYQNMIEVMKDHEDVIEAAREAIRSIGLEPLSRPVRGGTDGAQLSFKGLPCPNLGTGGYGFHGPFEHCTLEGMQDEVRIIKYLMRNPL</sequence>
<accession>A0A6N7IXE5</accession>
<evidence type="ECO:0000256" key="7">
    <source>
        <dbReference type="ARBA" id="ARBA00022833"/>
    </source>
</evidence>
<keyword evidence="14" id="KW-1185">Reference proteome</keyword>
<feature type="domain" description="Peptidase M20 dimerisation" evidence="12">
    <location>
        <begin position="204"/>
        <end position="307"/>
    </location>
</feature>
<evidence type="ECO:0000256" key="6">
    <source>
        <dbReference type="ARBA" id="ARBA00022801"/>
    </source>
</evidence>
<dbReference type="Gene3D" id="3.40.630.10">
    <property type="entry name" value="Zn peptidases"/>
    <property type="match status" value="1"/>
</dbReference>
<dbReference type="Pfam" id="PF01546">
    <property type="entry name" value="Peptidase_M20"/>
    <property type="match status" value="1"/>
</dbReference>
<dbReference type="InterPro" id="IPR010161">
    <property type="entry name" value="Peptidase_M20B"/>
</dbReference>
<comment type="caution">
    <text evidence="13">The sequence shown here is derived from an EMBL/GenBank/DDBJ whole genome shotgun (WGS) entry which is preliminary data.</text>
</comment>
<name>A0A6N7IXE5_9FIRM</name>
<gene>
    <name evidence="13" type="primary">pepT</name>
    <name evidence="13" type="ORF">FRC54_03130</name>
</gene>
<dbReference type="GO" id="GO:0006508">
    <property type="term" value="P:proteolysis"/>
    <property type="evidence" value="ECO:0007669"/>
    <property type="project" value="UniProtKB-UniRule"/>
</dbReference>
<evidence type="ECO:0000256" key="2">
    <source>
        <dbReference type="ARBA" id="ARBA00009692"/>
    </source>
</evidence>
<dbReference type="EMBL" id="VOGC01000002">
    <property type="protein sequence ID" value="MQN00973.1"/>
    <property type="molecule type" value="Genomic_DNA"/>
</dbReference>
<dbReference type="Proteomes" id="UP000460257">
    <property type="component" value="Unassembled WGS sequence"/>
</dbReference>
<dbReference type="PANTHER" id="PTHR42994">
    <property type="entry name" value="PEPTIDASE T"/>
    <property type="match status" value="1"/>
</dbReference>
<feature type="binding site" evidence="11">
    <location>
        <position position="77"/>
    </location>
    <ligand>
        <name>Zn(2+)</name>
        <dbReference type="ChEBI" id="CHEBI:29105"/>
        <label>1</label>
    </ligand>
</feature>
<dbReference type="EC" id="3.4.11.4" evidence="9"/>
<comment type="similarity">
    <text evidence="2">Belongs to the peptidase M20B family.</text>
</comment>
<dbReference type="Gene3D" id="3.30.70.360">
    <property type="match status" value="1"/>
</dbReference>